<evidence type="ECO:0000313" key="1">
    <source>
        <dbReference type="EMBL" id="MDQ0425886.1"/>
    </source>
</evidence>
<evidence type="ECO:0000313" key="2">
    <source>
        <dbReference type="Proteomes" id="UP001240250"/>
    </source>
</evidence>
<dbReference type="SUPFAM" id="SSF48452">
    <property type="entry name" value="TPR-like"/>
    <property type="match status" value="1"/>
</dbReference>
<protein>
    <submittedName>
        <fullName evidence="1">Tetratricopeptide (TPR) repeat protein</fullName>
    </submittedName>
</protein>
<name>A0ABU0GMD2_9CELL</name>
<organism evidence="1 2">
    <name type="scientific">Cellulomonas iranensis</name>
    <dbReference type="NCBI Taxonomy" id="76862"/>
    <lineage>
        <taxon>Bacteria</taxon>
        <taxon>Bacillati</taxon>
        <taxon>Actinomycetota</taxon>
        <taxon>Actinomycetes</taxon>
        <taxon>Micrococcales</taxon>
        <taxon>Cellulomonadaceae</taxon>
        <taxon>Cellulomonas</taxon>
    </lineage>
</organism>
<dbReference type="InterPro" id="IPR011990">
    <property type="entry name" value="TPR-like_helical_dom_sf"/>
</dbReference>
<dbReference type="Gene3D" id="1.25.40.10">
    <property type="entry name" value="Tetratricopeptide repeat domain"/>
    <property type="match status" value="1"/>
</dbReference>
<dbReference type="Proteomes" id="UP001240250">
    <property type="component" value="Unassembled WGS sequence"/>
</dbReference>
<gene>
    <name evidence="1" type="ORF">JO380_002267</name>
</gene>
<keyword evidence="2" id="KW-1185">Reference proteome</keyword>
<dbReference type="RefSeq" id="WP_070319051.1">
    <property type="nucleotide sequence ID" value="NZ_JAUSVM010000001.1"/>
</dbReference>
<sequence length="654" mass="68843">MTRSLDEANREISRVRSLPYGAARTQAAEQQVRLIEAEGPDKARAFALSVLVESLVWNGEVDKAYLPFTQLVRWYDQHPEHFDDMDVQGMFWTFKWMVGHLSDFPNVPASQIEATLEDMERRYALAGLGRDAVAFERFSLARTRGSADVDALYEEWVRTPRDEYSQCEVCDPGDRATYLVERGDAEEARRLIEQTLATGQTCATEPADMLSTLALIHLDAGRAAEAASAHRRAVAALAEAESDMAGARGERFELLARGGQPTRALRALVVDQRLLVQADTPRDRLIFLLHVVAGTSALLPEHADVAVTLDGVPATDVASLRTWADAEAETLARAFDARNGTDRYATLLARARATRPAGVRLDLDVIRAGGPSGAPVAAAPAAPAAPASAADGAEAEESAVQRAERLVADGDLVSAAGAWLDAAAQAEAAGRLAESGFATAEAARCAQEAGDEDGAAATYPGAVARMRAGGVPPADVVPVVVAWGPVAVTTGTGPALLEAVDGLLDGLAEPTPDADAPAPADAAAHAAGAELDERVARARRRARADLDDTAARVLASMGPEHAADAAARASRAAETYAAVDAVADASHAFWLAGRLHHAMGGVDDAIWNLESAVEGFGIARATEPRGAAASMLVDMLRAAGRDDRADEVVASLTR</sequence>
<accession>A0ABU0GMD2</accession>
<comment type="caution">
    <text evidence="1">The sequence shown here is derived from an EMBL/GenBank/DDBJ whole genome shotgun (WGS) entry which is preliminary data.</text>
</comment>
<proteinExistence type="predicted"/>
<dbReference type="EMBL" id="JAUSVM010000001">
    <property type="protein sequence ID" value="MDQ0425886.1"/>
    <property type="molecule type" value="Genomic_DNA"/>
</dbReference>
<reference evidence="1 2" key="1">
    <citation type="submission" date="2023-07" db="EMBL/GenBank/DDBJ databases">
        <title>Sequencing the genomes of 1000 actinobacteria strains.</title>
        <authorList>
            <person name="Klenk H.-P."/>
        </authorList>
    </citation>
    <scope>NUCLEOTIDE SEQUENCE [LARGE SCALE GENOMIC DNA]</scope>
    <source>
        <strain evidence="1 2">DSM 14785</strain>
    </source>
</reference>